<evidence type="ECO:0000313" key="3">
    <source>
        <dbReference type="Proteomes" id="UP000663828"/>
    </source>
</evidence>
<name>A0A815PIU9_ADIRI</name>
<dbReference type="AlphaFoldDB" id="A0A815PIU9"/>
<protein>
    <submittedName>
        <fullName evidence="1">Uncharacterized protein</fullName>
    </submittedName>
</protein>
<organism evidence="1 4">
    <name type="scientific">Adineta ricciae</name>
    <name type="common">Rotifer</name>
    <dbReference type="NCBI Taxonomy" id="249248"/>
    <lineage>
        <taxon>Eukaryota</taxon>
        <taxon>Metazoa</taxon>
        <taxon>Spiralia</taxon>
        <taxon>Gnathifera</taxon>
        <taxon>Rotifera</taxon>
        <taxon>Eurotatoria</taxon>
        <taxon>Bdelloidea</taxon>
        <taxon>Adinetida</taxon>
        <taxon>Adinetidae</taxon>
        <taxon>Adineta</taxon>
    </lineage>
</organism>
<dbReference type="EMBL" id="CAJNOR010007556">
    <property type="protein sequence ID" value="CAF1619326.1"/>
    <property type="molecule type" value="Genomic_DNA"/>
</dbReference>
<comment type="caution">
    <text evidence="1">The sequence shown here is derived from an EMBL/GenBank/DDBJ whole genome shotgun (WGS) entry which is preliminary data.</text>
</comment>
<dbReference type="OrthoDB" id="9975846at2759"/>
<dbReference type="Gene3D" id="3.30.530.20">
    <property type="match status" value="1"/>
</dbReference>
<dbReference type="EMBL" id="CAJNOJ010000441">
    <property type="protein sequence ID" value="CAF1449340.1"/>
    <property type="molecule type" value="Genomic_DNA"/>
</dbReference>
<dbReference type="InterPro" id="IPR023393">
    <property type="entry name" value="START-like_dom_sf"/>
</dbReference>
<evidence type="ECO:0000313" key="2">
    <source>
        <dbReference type="EMBL" id="CAF1619326.1"/>
    </source>
</evidence>
<evidence type="ECO:0000313" key="4">
    <source>
        <dbReference type="Proteomes" id="UP000663852"/>
    </source>
</evidence>
<dbReference type="Proteomes" id="UP000663828">
    <property type="component" value="Unassembled WGS sequence"/>
</dbReference>
<accession>A0A815PIU9</accession>
<keyword evidence="3" id="KW-1185">Reference proteome</keyword>
<reference evidence="1" key="1">
    <citation type="submission" date="2021-02" db="EMBL/GenBank/DDBJ databases">
        <authorList>
            <person name="Nowell W R."/>
        </authorList>
    </citation>
    <scope>NUCLEOTIDE SEQUENCE</scope>
</reference>
<sequence length="141" mass="16239">MATSNENLVGMGYRSPYTVSLPYDSIWAAMVDKVYNTSDYLPVTDVKTIDRSPTHVYREMKAGNKQLNEDIYLDKEKGEIKFFVIDADEVHVNKFHKDEQVFEYYNENKKGERIPWNAPQAIVLKAMDQTVTKAKKLSGHS</sequence>
<dbReference type="SUPFAM" id="SSF55961">
    <property type="entry name" value="Bet v1-like"/>
    <property type="match status" value="1"/>
</dbReference>
<gene>
    <name evidence="1" type="ORF">EDS130_LOCUS39413</name>
    <name evidence="2" type="ORF">XAT740_LOCUS50014</name>
</gene>
<dbReference type="Proteomes" id="UP000663852">
    <property type="component" value="Unassembled WGS sequence"/>
</dbReference>
<proteinExistence type="predicted"/>
<evidence type="ECO:0000313" key="1">
    <source>
        <dbReference type="EMBL" id="CAF1449340.1"/>
    </source>
</evidence>